<feature type="transmembrane region" description="Helical" evidence="2">
    <location>
        <begin position="276"/>
        <end position="297"/>
    </location>
</feature>
<keyword evidence="2" id="KW-0472">Membrane</keyword>
<organism evidence="3 4">
    <name type="scientific">Plasmodium fragile</name>
    <dbReference type="NCBI Taxonomy" id="5857"/>
    <lineage>
        <taxon>Eukaryota</taxon>
        <taxon>Sar</taxon>
        <taxon>Alveolata</taxon>
        <taxon>Apicomplexa</taxon>
        <taxon>Aconoidasida</taxon>
        <taxon>Haemosporida</taxon>
        <taxon>Plasmodiidae</taxon>
        <taxon>Plasmodium</taxon>
        <taxon>Plasmodium (Plasmodium)</taxon>
    </lineage>
</organism>
<feature type="region of interest" description="Disordered" evidence="1">
    <location>
        <begin position="1"/>
        <end position="38"/>
    </location>
</feature>
<evidence type="ECO:0000313" key="4">
    <source>
        <dbReference type="Proteomes" id="UP000054561"/>
    </source>
</evidence>
<dbReference type="AlphaFoldDB" id="A0A0D9QH57"/>
<evidence type="ECO:0000313" key="3">
    <source>
        <dbReference type="EMBL" id="KJP85061.1"/>
    </source>
</evidence>
<keyword evidence="4" id="KW-1185">Reference proteome</keyword>
<feature type="region of interest" description="Disordered" evidence="1">
    <location>
        <begin position="207"/>
        <end position="257"/>
    </location>
</feature>
<dbReference type="OrthoDB" id="389507at2759"/>
<feature type="compositionally biased region" description="Low complexity" evidence="1">
    <location>
        <begin position="237"/>
        <end position="249"/>
    </location>
</feature>
<proteinExistence type="predicted"/>
<dbReference type="VEuPathDB" id="PlasmoDB:AK88_05316"/>
<dbReference type="EMBL" id="KQ001756">
    <property type="protein sequence ID" value="KJP85061.1"/>
    <property type="molecule type" value="Genomic_DNA"/>
</dbReference>
<protein>
    <submittedName>
        <fullName evidence="3">Uncharacterized protein</fullName>
    </submittedName>
</protein>
<dbReference type="GeneID" id="24270630"/>
<evidence type="ECO:0000256" key="1">
    <source>
        <dbReference type="SAM" id="MobiDB-lite"/>
    </source>
</evidence>
<dbReference type="RefSeq" id="XP_012338341.1">
    <property type="nucleotide sequence ID" value="XM_012482918.1"/>
</dbReference>
<keyword evidence="2" id="KW-1133">Transmembrane helix</keyword>
<evidence type="ECO:0000256" key="2">
    <source>
        <dbReference type="SAM" id="Phobius"/>
    </source>
</evidence>
<dbReference type="Proteomes" id="UP000054561">
    <property type="component" value="Unassembled WGS sequence"/>
</dbReference>
<reference evidence="3 4" key="1">
    <citation type="submission" date="2014-03" db="EMBL/GenBank/DDBJ databases">
        <title>The Genome Sequence of Plasmodium fragile nilgiri.</title>
        <authorList>
            <consortium name="The Broad Institute Genomics Platform"/>
            <consortium name="The Broad Institute Genome Sequencing Center for Infectious Disease"/>
            <person name="Neafsey D."/>
            <person name="Duraisingh M."/>
            <person name="Young S.K."/>
            <person name="Zeng Q."/>
            <person name="Gargeya S."/>
            <person name="Abouelleil A."/>
            <person name="Alvarado L."/>
            <person name="Chapman S.B."/>
            <person name="Gainer-Dewar J."/>
            <person name="Goldberg J."/>
            <person name="Griggs A."/>
            <person name="Gujja S."/>
            <person name="Hansen M."/>
            <person name="Howarth C."/>
            <person name="Imamovic A."/>
            <person name="Larimer J."/>
            <person name="Pearson M."/>
            <person name="Poon T.W."/>
            <person name="Priest M."/>
            <person name="Roberts A."/>
            <person name="Saif S."/>
            <person name="Shea T."/>
            <person name="Sykes S."/>
            <person name="Wortman J."/>
            <person name="Nusbaum C."/>
            <person name="Birren B."/>
        </authorList>
    </citation>
    <scope>NUCLEOTIDE SEQUENCE [LARGE SCALE GENOMIC DNA]</scope>
    <source>
        <strain evidence="4">nilgiri</strain>
    </source>
</reference>
<name>A0A0D9QH57_PLAFR</name>
<sequence>MAHSHNKQTSTSHVLQGGSPCRNGKAHSAGNDEGETHGKKAHRSFFKQFAILFVVAWICLTHPDDFETQEEHVAKLRVHNRVPRSLAKIKAIASENGLELDPMAFEHYDGAYDDVDEPYAPTYQSPPKRIYSRNQWTTPKKRCYRDGAGTILKEWKIVEYEVPQQVHYERKWKIEHDARGEEVHNGDALSADVAVAESIDKSSTSLSKVGAQASLPPSLQNKAQNKKESAKTKQAPTGSSGRSASTGRTKNGRQNEAVNIKTGRGFSRRKLAKYIIYRYCKFFVVAIVIYCIIIVAVGSKAKVPKKVLNDKISAEEDEIRVGPEKAEIPEPSEFDPHTDIVYILYDMAYDFL</sequence>
<gene>
    <name evidence="3" type="ORF">AK88_05316</name>
</gene>
<accession>A0A0D9QH57</accession>
<keyword evidence="2" id="KW-0812">Transmembrane</keyword>